<feature type="chain" id="PRO_5038864394" description="Lipoprotein" evidence="1">
    <location>
        <begin position="21"/>
        <end position="213"/>
    </location>
</feature>
<protein>
    <recommendedName>
        <fullName evidence="4">Lipoprotein</fullName>
    </recommendedName>
</protein>
<name>A0A7W1YH25_9LIST</name>
<reference evidence="2 3" key="1">
    <citation type="submission" date="2020-05" db="EMBL/GenBank/DDBJ databases">
        <authorList>
            <person name="Carlin C.R."/>
        </authorList>
    </citation>
    <scope>NUCLEOTIDE SEQUENCE [LARGE SCALE GENOMIC DNA]</scope>
    <source>
        <strain evidence="2 3">FSL W9-0585</strain>
    </source>
</reference>
<feature type="signal peptide" evidence="1">
    <location>
        <begin position="1"/>
        <end position="20"/>
    </location>
</feature>
<evidence type="ECO:0000313" key="2">
    <source>
        <dbReference type="EMBL" id="MBA3927271.1"/>
    </source>
</evidence>
<comment type="caution">
    <text evidence="2">The sequence shown here is derived from an EMBL/GenBank/DDBJ whole genome shotgun (WGS) entry which is preliminary data.</text>
</comment>
<dbReference type="AlphaFoldDB" id="A0A7W1YH25"/>
<dbReference type="EMBL" id="JABJVM010000016">
    <property type="protein sequence ID" value="MBA3927271.1"/>
    <property type="molecule type" value="Genomic_DNA"/>
</dbReference>
<sequence>MKKIAMPSILFVFFVAGCSADVTTKEQKLEMVDEKTMISSSGKYVSLASSLEELENTSPIIVEVVKNNEQQTVTKETEQNIMPTEFYTMSGVTIKNIQKDATNTLKFGDNIEILEDVAMNVPVEGKKITLTLNHYKKMEIGKSYYLYLKNSKSDDNYVLSNAFLSKYPINREPKSALFLAEDDATLSLENTDYQDLYADIYAKILQKNQAFKK</sequence>
<accession>A0A7W1YH25</accession>
<organism evidence="2 3">
    <name type="scientific">Listeria rustica</name>
    <dbReference type="NCBI Taxonomy" id="2713503"/>
    <lineage>
        <taxon>Bacteria</taxon>
        <taxon>Bacillati</taxon>
        <taxon>Bacillota</taxon>
        <taxon>Bacilli</taxon>
        <taxon>Bacillales</taxon>
        <taxon>Listeriaceae</taxon>
        <taxon>Listeria</taxon>
    </lineage>
</organism>
<evidence type="ECO:0000256" key="1">
    <source>
        <dbReference type="SAM" id="SignalP"/>
    </source>
</evidence>
<keyword evidence="1" id="KW-0732">Signal</keyword>
<dbReference type="RefSeq" id="WP_181677372.1">
    <property type="nucleotide sequence ID" value="NZ_JABJVM010000016.1"/>
</dbReference>
<evidence type="ECO:0000313" key="3">
    <source>
        <dbReference type="Proteomes" id="UP000548787"/>
    </source>
</evidence>
<keyword evidence="3" id="KW-1185">Reference proteome</keyword>
<proteinExistence type="predicted"/>
<dbReference type="PROSITE" id="PS51257">
    <property type="entry name" value="PROKAR_LIPOPROTEIN"/>
    <property type="match status" value="1"/>
</dbReference>
<dbReference type="Proteomes" id="UP000548787">
    <property type="component" value="Unassembled WGS sequence"/>
</dbReference>
<reference evidence="2 3" key="2">
    <citation type="submission" date="2020-08" db="EMBL/GenBank/DDBJ databases">
        <title>Listeria ohnekaius sp. nov. and Listeria portnoyii sp. nov. isolated from non-agricultural and natural environments.</title>
        <authorList>
            <person name="Weller D."/>
            <person name="Belias A.M."/>
            <person name="Liao J."/>
            <person name="Guo S."/>
            <person name="Orsi R.H."/>
            <person name="Wiedmann M."/>
        </authorList>
    </citation>
    <scope>NUCLEOTIDE SEQUENCE [LARGE SCALE GENOMIC DNA]</scope>
    <source>
        <strain evidence="2 3">FSL W9-0585</strain>
    </source>
</reference>
<evidence type="ECO:0008006" key="4">
    <source>
        <dbReference type="Google" id="ProtNLM"/>
    </source>
</evidence>
<gene>
    <name evidence="2" type="ORF">HPK16_13050</name>
</gene>